<gene>
    <name evidence="3" type="ORF">A6D6_01065</name>
</gene>
<comment type="caution">
    <text evidence="3">The sequence shown here is derived from an EMBL/GenBank/DDBJ whole genome shotgun (WGS) entry which is preliminary data.</text>
</comment>
<dbReference type="Pfam" id="PF00175">
    <property type="entry name" value="NAD_binding_1"/>
    <property type="match status" value="1"/>
</dbReference>
<dbReference type="InterPro" id="IPR008333">
    <property type="entry name" value="Cbr1-like_FAD-bd_dom"/>
</dbReference>
<dbReference type="Gene3D" id="3.40.50.80">
    <property type="entry name" value="Nucleotide-binding domain of ferredoxin-NADP reductase (FNR) module"/>
    <property type="match status" value="1"/>
</dbReference>
<evidence type="ECO:0000259" key="2">
    <source>
        <dbReference type="PROSITE" id="PS51384"/>
    </source>
</evidence>
<dbReference type="SUPFAM" id="SSF63380">
    <property type="entry name" value="Riboflavin synthase domain-like"/>
    <property type="match status" value="1"/>
</dbReference>
<dbReference type="InterPro" id="IPR012675">
    <property type="entry name" value="Beta-grasp_dom_sf"/>
</dbReference>
<evidence type="ECO:0000259" key="1">
    <source>
        <dbReference type="PROSITE" id="PS51085"/>
    </source>
</evidence>
<name>A0ABQ6YBB8_9GAMM</name>
<dbReference type="PANTHER" id="PTHR47354">
    <property type="entry name" value="NADH OXIDOREDUCTASE HCR"/>
    <property type="match status" value="1"/>
</dbReference>
<feature type="domain" description="FAD-binding FR-type" evidence="2">
    <location>
        <begin position="38"/>
        <end position="139"/>
    </location>
</feature>
<dbReference type="PANTHER" id="PTHR47354:SF3">
    <property type="entry name" value="OXIDOREDUCTASE-RELATED"/>
    <property type="match status" value="1"/>
</dbReference>
<dbReference type="InterPro" id="IPR017938">
    <property type="entry name" value="Riboflavin_synthase-like_b-brl"/>
</dbReference>
<sequence>MQTIIEPRRGWFGRLGQALTSPFQPEDYLALINPVASAREIRARVTAVHRETGQAVSLTLHPNRLWPGFQAGQHVMLGIDVNGARQWRCFSLSSAPQSGSLTITVKCHRAGGVTEHLLERARPGDVVTLSEPAGEFLLPARIPDRLLFLTAGSGITPVHSIARYLKNTSFAGQVEWLHFDRRYEDVILLASLRELGRHSQLNARVVLGHQAPLPGDEQGRFDAALLTALVPDAAERQVYACGPAGFLDAVSEWHRAEGRAPLLHERFQPLTRNAGNGGRIRFSGSDLDTEAGGDESLLEAAERSGLNPAHGCRMGICHTCRCSVRGSVRDLQTGESRTVDNQLVRLCVHAAEGDVEVAL</sequence>
<dbReference type="PROSITE" id="PS51085">
    <property type="entry name" value="2FE2S_FER_2"/>
    <property type="match status" value="1"/>
</dbReference>
<dbReference type="Gene3D" id="2.40.30.10">
    <property type="entry name" value="Translation factors"/>
    <property type="match status" value="1"/>
</dbReference>
<dbReference type="SUPFAM" id="SSF54292">
    <property type="entry name" value="2Fe-2S ferredoxin-like"/>
    <property type="match status" value="1"/>
</dbReference>
<evidence type="ECO:0000313" key="3">
    <source>
        <dbReference type="EMBL" id="KAF0807066.1"/>
    </source>
</evidence>
<proteinExistence type="predicted"/>
<organism evidence="3 4">
    <name type="scientific">Alcanivorax xiamenensis</name>
    <dbReference type="NCBI Taxonomy" id="1177156"/>
    <lineage>
        <taxon>Bacteria</taxon>
        <taxon>Pseudomonadati</taxon>
        <taxon>Pseudomonadota</taxon>
        <taxon>Gammaproteobacteria</taxon>
        <taxon>Oceanospirillales</taxon>
        <taxon>Alcanivoracaceae</taxon>
        <taxon>Alcanivorax</taxon>
    </lineage>
</organism>
<dbReference type="InterPro" id="IPR001433">
    <property type="entry name" value="OxRdtase_FAD/NAD-bd"/>
</dbReference>
<dbReference type="PROSITE" id="PS51384">
    <property type="entry name" value="FAD_FR"/>
    <property type="match status" value="1"/>
</dbReference>
<dbReference type="EMBL" id="AQPF01000005">
    <property type="protein sequence ID" value="KAF0807066.1"/>
    <property type="molecule type" value="Genomic_DNA"/>
</dbReference>
<dbReference type="InterPro" id="IPR039261">
    <property type="entry name" value="FNR_nucleotide-bd"/>
</dbReference>
<dbReference type="PRINTS" id="PR00406">
    <property type="entry name" value="CYTB5RDTASE"/>
</dbReference>
<dbReference type="InterPro" id="IPR017927">
    <property type="entry name" value="FAD-bd_FR_type"/>
</dbReference>
<reference evidence="3 4" key="1">
    <citation type="submission" date="2012-09" db="EMBL/GenBank/DDBJ databases">
        <title>Genome Sequence of alkane-degrading Bacterium Alcanivorax sp. 6-D-6.</title>
        <authorList>
            <person name="Lai Q."/>
            <person name="Shao Z."/>
        </authorList>
    </citation>
    <scope>NUCLEOTIDE SEQUENCE [LARGE SCALE GENOMIC DNA]</scope>
    <source>
        <strain evidence="3 4">6-D-6</strain>
    </source>
</reference>
<dbReference type="Pfam" id="PF00111">
    <property type="entry name" value="Fer2"/>
    <property type="match status" value="1"/>
</dbReference>
<dbReference type="RefSeq" id="WP_159660153.1">
    <property type="nucleotide sequence ID" value="NZ_AQPF01000005.1"/>
</dbReference>
<dbReference type="SUPFAM" id="SSF52343">
    <property type="entry name" value="Ferredoxin reductase-like, C-terminal NADP-linked domain"/>
    <property type="match status" value="1"/>
</dbReference>
<evidence type="ECO:0000313" key="4">
    <source>
        <dbReference type="Proteomes" id="UP000771797"/>
    </source>
</evidence>
<keyword evidence="4" id="KW-1185">Reference proteome</keyword>
<dbReference type="InterPro" id="IPR001041">
    <property type="entry name" value="2Fe-2S_ferredoxin-type"/>
</dbReference>
<dbReference type="Gene3D" id="3.10.20.30">
    <property type="match status" value="1"/>
</dbReference>
<accession>A0ABQ6YBB8</accession>
<protein>
    <submittedName>
        <fullName evidence="3">Oxidoreductase fad-binding domain-containing protein</fullName>
    </submittedName>
</protein>
<dbReference type="CDD" id="cd00207">
    <property type="entry name" value="fer2"/>
    <property type="match status" value="1"/>
</dbReference>
<dbReference type="InterPro" id="IPR050415">
    <property type="entry name" value="MRET"/>
</dbReference>
<feature type="domain" description="2Fe-2S ferredoxin-type" evidence="1">
    <location>
        <begin position="278"/>
        <end position="359"/>
    </location>
</feature>
<dbReference type="Pfam" id="PF00970">
    <property type="entry name" value="FAD_binding_6"/>
    <property type="match status" value="1"/>
</dbReference>
<dbReference type="CDD" id="cd06216">
    <property type="entry name" value="FNR_iron_sulfur_binding_2"/>
    <property type="match status" value="1"/>
</dbReference>
<dbReference type="InterPro" id="IPR036010">
    <property type="entry name" value="2Fe-2S_ferredoxin-like_sf"/>
</dbReference>
<dbReference type="Proteomes" id="UP000771797">
    <property type="component" value="Unassembled WGS sequence"/>
</dbReference>